<feature type="region of interest" description="Disordered" evidence="1">
    <location>
        <begin position="131"/>
        <end position="159"/>
    </location>
</feature>
<reference evidence="2 3" key="1">
    <citation type="submission" date="2021-06" db="EMBL/GenBank/DDBJ databases">
        <authorList>
            <person name="Kallberg Y."/>
            <person name="Tangrot J."/>
            <person name="Rosling A."/>
        </authorList>
    </citation>
    <scope>NUCLEOTIDE SEQUENCE [LARGE SCALE GENOMIC DNA]</scope>
    <source>
        <strain evidence="2 3">120-4 pot B 10/14</strain>
    </source>
</reference>
<protein>
    <submittedName>
        <fullName evidence="2">35578_t:CDS:1</fullName>
    </submittedName>
</protein>
<evidence type="ECO:0000313" key="3">
    <source>
        <dbReference type="Proteomes" id="UP000789901"/>
    </source>
</evidence>
<evidence type="ECO:0000313" key="2">
    <source>
        <dbReference type="EMBL" id="CAG8825705.1"/>
    </source>
</evidence>
<dbReference type="Proteomes" id="UP000789901">
    <property type="component" value="Unassembled WGS sequence"/>
</dbReference>
<evidence type="ECO:0000256" key="1">
    <source>
        <dbReference type="SAM" id="MobiDB-lite"/>
    </source>
</evidence>
<keyword evidence="3" id="KW-1185">Reference proteome</keyword>
<feature type="compositionally biased region" description="Basic and acidic residues" evidence="1">
    <location>
        <begin position="143"/>
        <end position="153"/>
    </location>
</feature>
<accession>A0ABN7WBB7</accession>
<sequence>LRNFPKYLYTPKQLNTLSQKCAAKLLDVFAKIYQAHYRHPSIIQTSSDGINTYKLPSLGYEIMDRHLLRGFVMNWKPNATILCNDVYCYNSSSIDGYLQGEVKKNIDALLTSLMKEEKNLIKDDSKNIVKDNSKIDEMTDNSKTVEDSLEHATESFLKS</sequence>
<feature type="non-terminal residue" evidence="2">
    <location>
        <position position="1"/>
    </location>
</feature>
<gene>
    <name evidence="2" type="ORF">GMARGA_LOCUS28913</name>
</gene>
<dbReference type="EMBL" id="CAJVQB010037911">
    <property type="protein sequence ID" value="CAG8825705.1"/>
    <property type="molecule type" value="Genomic_DNA"/>
</dbReference>
<comment type="caution">
    <text evidence="2">The sequence shown here is derived from an EMBL/GenBank/DDBJ whole genome shotgun (WGS) entry which is preliminary data.</text>
</comment>
<organism evidence="2 3">
    <name type="scientific">Gigaspora margarita</name>
    <dbReference type="NCBI Taxonomy" id="4874"/>
    <lineage>
        <taxon>Eukaryota</taxon>
        <taxon>Fungi</taxon>
        <taxon>Fungi incertae sedis</taxon>
        <taxon>Mucoromycota</taxon>
        <taxon>Glomeromycotina</taxon>
        <taxon>Glomeromycetes</taxon>
        <taxon>Diversisporales</taxon>
        <taxon>Gigasporaceae</taxon>
        <taxon>Gigaspora</taxon>
    </lineage>
</organism>
<proteinExistence type="predicted"/>
<name>A0ABN7WBB7_GIGMA</name>